<feature type="region of interest" description="Disordered" evidence="2">
    <location>
        <begin position="217"/>
        <end position="276"/>
    </location>
</feature>
<evidence type="ECO:0000313" key="3">
    <source>
        <dbReference type="EMBL" id="KZO95907.1"/>
    </source>
</evidence>
<sequence length="735" mass="81880">MENDVYSLNMDLLSFSNNNNNGAYNMNGNGMGGNGVSQGSMPSLPDSGANPSLEEQRLKLQLARETVRLRELELQLDLEQRKQRVRELDLQIAAEKRKEREAEVELARLQSVHVSPTTSESMSTSLLQNSGNDTPLSATMQNQTGTMNFNPMMDFNFMNAMPNPGLLPTTVDHFPNMGMFGDNAGLSSWAGTSNQPTMAPFTGFDLNGRTSPEISDMLKELFGPPGEPIPPEPPLSLSSGSPDDPDNDDSPPQGTGPNASGSSGSGHSPVIAGPLAPTARRSRKLRIEQLITCANCNNPIAKLLLRGTREELDVPYELRYLCETCTTPVTFNEQPQIKRRVKQGNDVSMPTVCDVCLRRQGTGGIIPKYPEQPLEFASEVVCLACTEKYQRCSDCGGGSGRAGAGKWRCKELFDEGRKTCNLSHARLGTGDLEMASWDITDQLRGDVQVDMVIEACEALWRDNFLRLGVPEVLEVDSDSPLQLKTFQDIENKILAGGWPAKDFVLKGPGAGQRNYISLTWARNRPRRGKPIIEELPEEVREEDKLLANLRRTNKLCPPGYMLVNIWLSQWDITSRTIRLFTTSPFENGDLDAHSSVAIAEMFRKIIAAGTDDFASADRPPLHVWMTFEKLGPMIDQRVEDAFVKKRAFLPLESYTQRHSDMDQDQFRWPSYTRAALDPQYRKSGESPVLVLVKHLGSSMSWQKLLQLKVQEMKDRKEASQLIRKRKATDEPEGRR</sequence>
<feature type="compositionally biased region" description="Polar residues" evidence="2">
    <location>
        <begin position="253"/>
        <end position="266"/>
    </location>
</feature>
<reference evidence="3 4" key="1">
    <citation type="journal article" date="2016" name="Mol. Biol. Evol.">
        <title>Comparative Genomics of Early-Diverging Mushroom-Forming Fungi Provides Insights into the Origins of Lignocellulose Decay Capabilities.</title>
        <authorList>
            <person name="Nagy L.G."/>
            <person name="Riley R."/>
            <person name="Tritt A."/>
            <person name="Adam C."/>
            <person name="Daum C."/>
            <person name="Floudas D."/>
            <person name="Sun H."/>
            <person name="Yadav J.S."/>
            <person name="Pangilinan J."/>
            <person name="Larsson K.H."/>
            <person name="Matsuura K."/>
            <person name="Barry K."/>
            <person name="Labutti K."/>
            <person name="Kuo R."/>
            <person name="Ohm R.A."/>
            <person name="Bhattacharya S.S."/>
            <person name="Shirouzu T."/>
            <person name="Yoshinaga Y."/>
            <person name="Martin F.M."/>
            <person name="Grigoriev I.V."/>
            <person name="Hibbett D.S."/>
        </authorList>
    </citation>
    <scope>NUCLEOTIDE SEQUENCE [LARGE SCALE GENOMIC DNA]</scope>
    <source>
        <strain evidence="3 4">TUFC12733</strain>
    </source>
</reference>
<accession>A0A167LPV2</accession>
<dbReference type="STRING" id="1330018.A0A167LPV2"/>
<feature type="coiled-coil region" evidence="1">
    <location>
        <begin position="55"/>
        <end position="112"/>
    </location>
</feature>
<evidence type="ECO:0000256" key="1">
    <source>
        <dbReference type="SAM" id="Coils"/>
    </source>
</evidence>
<dbReference type="Proteomes" id="UP000076738">
    <property type="component" value="Unassembled WGS sequence"/>
</dbReference>
<keyword evidence="4" id="KW-1185">Reference proteome</keyword>
<dbReference type="EMBL" id="KV417286">
    <property type="protein sequence ID" value="KZO95907.1"/>
    <property type="molecule type" value="Genomic_DNA"/>
</dbReference>
<gene>
    <name evidence="3" type="ORF">CALVIDRAFT_564198</name>
</gene>
<feature type="compositionally biased region" description="Pro residues" evidence="2">
    <location>
        <begin position="225"/>
        <end position="234"/>
    </location>
</feature>
<name>A0A167LPV2_CALVF</name>
<evidence type="ECO:0000256" key="2">
    <source>
        <dbReference type="SAM" id="MobiDB-lite"/>
    </source>
</evidence>
<keyword evidence="1" id="KW-0175">Coiled coil</keyword>
<proteinExistence type="predicted"/>
<evidence type="ECO:0000313" key="4">
    <source>
        <dbReference type="Proteomes" id="UP000076738"/>
    </source>
</evidence>
<feature type="region of interest" description="Disordered" evidence="2">
    <location>
        <begin position="716"/>
        <end position="735"/>
    </location>
</feature>
<feature type="region of interest" description="Disordered" evidence="2">
    <location>
        <begin position="27"/>
        <end position="51"/>
    </location>
</feature>
<dbReference type="AlphaFoldDB" id="A0A167LPV2"/>
<protein>
    <submittedName>
        <fullName evidence="3">Uncharacterized protein</fullName>
    </submittedName>
</protein>
<organism evidence="3 4">
    <name type="scientific">Calocera viscosa (strain TUFC12733)</name>
    <dbReference type="NCBI Taxonomy" id="1330018"/>
    <lineage>
        <taxon>Eukaryota</taxon>
        <taxon>Fungi</taxon>
        <taxon>Dikarya</taxon>
        <taxon>Basidiomycota</taxon>
        <taxon>Agaricomycotina</taxon>
        <taxon>Dacrymycetes</taxon>
        <taxon>Dacrymycetales</taxon>
        <taxon>Dacrymycetaceae</taxon>
        <taxon>Calocera</taxon>
    </lineage>
</organism>
<dbReference type="OrthoDB" id="2129662at2759"/>